<dbReference type="RefSeq" id="WP_260217448.1">
    <property type="nucleotide sequence ID" value="NZ_JAJAGO010000004.1"/>
</dbReference>
<dbReference type="InterPro" id="IPR006311">
    <property type="entry name" value="TAT_signal"/>
</dbReference>
<protein>
    <recommendedName>
        <fullName evidence="4">Secreted protein</fullName>
    </recommendedName>
</protein>
<feature type="chain" id="PRO_5047529767" description="Secreted protein" evidence="1">
    <location>
        <begin position="45"/>
        <end position="140"/>
    </location>
</feature>
<dbReference type="Proteomes" id="UP001156389">
    <property type="component" value="Unassembled WGS sequence"/>
</dbReference>
<evidence type="ECO:0000313" key="2">
    <source>
        <dbReference type="EMBL" id="MCT2590134.1"/>
    </source>
</evidence>
<keyword evidence="1" id="KW-0732">Signal</keyword>
<reference evidence="2 3" key="1">
    <citation type="submission" date="2021-10" db="EMBL/GenBank/DDBJ databases">
        <title>Streptomyces gossypii sp. nov., isolated from soil collected from cotton field.</title>
        <authorList>
            <person name="Ge X."/>
            <person name="Chen X."/>
            <person name="Liu W."/>
        </authorList>
    </citation>
    <scope>NUCLEOTIDE SEQUENCE [LARGE SCALE GENOMIC DNA]</scope>
    <source>
        <strain evidence="2 3">N2-109</strain>
    </source>
</reference>
<comment type="caution">
    <text evidence="2">The sequence shown here is derived from an EMBL/GenBank/DDBJ whole genome shotgun (WGS) entry which is preliminary data.</text>
</comment>
<dbReference type="EMBL" id="JAJAGO010000004">
    <property type="protein sequence ID" value="MCT2590134.1"/>
    <property type="molecule type" value="Genomic_DNA"/>
</dbReference>
<accession>A0ABT2JRL3</accession>
<feature type="signal peptide" evidence="1">
    <location>
        <begin position="1"/>
        <end position="44"/>
    </location>
</feature>
<keyword evidence="3" id="KW-1185">Reference proteome</keyword>
<dbReference type="PROSITE" id="PS51318">
    <property type="entry name" value="TAT"/>
    <property type="match status" value="1"/>
</dbReference>
<sequence>MSAQEAQHEVGRRGGTRWRRALTTAAVAAAAAGLVLSTAPQSAAATPYRNWNQAPSNAAGVKFTPCGDVWELWDNVNDNQYARARFHYKGVDDTWKYPIAVADGYTRTQRNVYEKYHIYFQVYGSTGWSSSVEYHTNGGC</sequence>
<organism evidence="2 3">
    <name type="scientific">Streptomyces gossypii</name>
    <dbReference type="NCBI Taxonomy" id="2883101"/>
    <lineage>
        <taxon>Bacteria</taxon>
        <taxon>Bacillati</taxon>
        <taxon>Actinomycetota</taxon>
        <taxon>Actinomycetes</taxon>
        <taxon>Kitasatosporales</taxon>
        <taxon>Streptomycetaceae</taxon>
        <taxon>Streptomyces</taxon>
    </lineage>
</organism>
<evidence type="ECO:0000256" key="1">
    <source>
        <dbReference type="SAM" id="SignalP"/>
    </source>
</evidence>
<gene>
    <name evidence="2" type="ORF">LHJ74_09450</name>
</gene>
<evidence type="ECO:0000313" key="3">
    <source>
        <dbReference type="Proteomes" id="UP001156389"/>
    </source>
</evidence>
<evidence type="ECO:0008006" key="4">
    <source>
        <dbReference type="Google" id="ProtNLM"/>
    </source>
</evidence>
<proteinExistence type="predicted"/>
<name>A0ABT2JRL3_9ACTN</name>